<feature type="compositionally biased region" description="Acidic residues" evidence="1">
    <location>
        <begin position="334"/>
        <end position="353"/>
    </location>
</feature>
<gene>
    <name evidence="2" type="ORF">CLEP1334_LOCUS12127</name>
</gene>
<name>A0A7S0J041_9EUKA</name>
<reference evidence="2" key="1">
    <citation type="submission" date="2021-01" db="EMBL/GenBank/DDBJ databases">
        <authorList>
            <person name="Corre E."/>
            <person name="Pelletier E."/>
            <person name="Niang G."/>
            <person name="Scheremetjew M."/>
            <person name="Finn R."/>
            <person name="Kale V."/>
            <person name="Holt S."/>
            <person name="Cochrane G."/>
            <person name="Meng A."/>
            <person name="Brown T."/>
            <person name="Cohen L."/>
        </authorList>
    </citation>
    <scope>NUCLEOTIDE SEQUENCE</scope>
    <source>
        <strain evidence="2">RCC1130</strain>
    </source>
</reference>
<proteinExistence type="predicted"/>
<organism evidence="2">
    <name type="scientific">Calcidiscus leptoporus</name>
    <dbReference type="NCBI Taxonomy" id="127549"/>
    <lineage>
        <taxon>Eukaryota</taxon>
        <taxon>Haptista</taxon>
        <taxon>Haptophyta</taxon>
        <taxon>Prymnesiophyceae</taxon>
        <taxon>Coccolithales</taxon>
        <taxon>Calcidiscaceae</taxon>
        <taxon>Calcidiscus</taxon>
    </lineage>
</organism>
<protein>
    <submittedName>
        <fullName evidence="2">Uncharacterized protein</fullName>
    </submittedName>
</protein>
<sequence>MEYSFGRTDAATQMKHPTMRSYCERKPWALTDMVNTCCNVFHSRHTSRHQTYATPEQSDVEAGELLREMRRIDARLHPPPCTDGMSAGELQKLQREEKAAEFMHRVAACQPTNNIRASNYKARCGYPPTILQGAEADATETHVPSITSLDKALESSRGDRQEAIRLLNETRDEEANILHRGDIVFCVAGQISFAEDPENFVDSNEAFWALQLTEPLPLSHNRTRCKVKGFWLDRGQWITIDDGEGGEQWVLLDQQEVAVYFGTLIKDESGRPFAVNSATLPSSQAQDDPGRRFRERLVYQLPPTLVDELETAVDVRERAEANVKDSQSEMPQQAEDELEAANEDNDENEEDEDSFLQGGVATGIDKEHTACVLAEQLQGRYAGVDMAPTSRPRRAKCPIDRLIYAQSGGAVER</sequence>
<evidence type="ECO:0000256" key="1">
    <source>
        <dbReference type="SAM" id="MobiDB-lite"/>
    </source>
</evidence>
<feature type="compositionally biased region" description="Basic and acidic residues" evidence="1">
    <location>
        <begin position="318"/>
        <end position="327"/>
    </location>
</feature>
<accession>A0A7S0J041</accession>
<feature type="region of interest" description="Disordered" evidence="1">
    <location>
        <begin position="318"/>
        <end position="353"/>
    </location>
</feature>
<dbReference type="EMBL" id="HBER01024182">
    <property type="protein sequence ID" value="CAD8536845.1"/>
    <property type="molecule type" value="Transcribed_RNA"/>
</dbReference>
<dbReference type="AlphaFoldDB" id="A0A7S0J041"/>
<evidence type="ECO:0000313" key="2">
    <source>
        <dbReference type="EMBL" id="CAD8536845.1"/>
    </source>
</evidence>